<evidence type="ECO:0000256" key="5">
    <source>
        <dbReference type="ARBA" id="ARBA00022777"/>
    </source>
</evidence>
<feature type="domain" description="PAS" evidence="9">
    <location>
        <begin position="767"/>
        <end position="840"/>
    </location>
</feature>
<feature type="domain" description="Histidine kinase" evidence="8">
    <location>
        <begin position="912"/>
        <end position="1124"/>
    </location>
</feature>
<feature type="domain" description="PAS" evidence="9">
    <location>
        <begin position="385"/>
        <end position="461"/>
    </location>
</feature>
<feature type="transmembrane region" description="Helical" evidence="7">
    <location>
        <begin position="212"/>
        <end position="232"/>
    </location>
</feature>
<sequence>MPNFSGFLSCMHPKEFNQNSTSTYGRTIRFIGFAFAGLAFVLVAVCTISFIAARQVQQNYTLVVLSALHKLQLVNELHNNDDEVQNLLATYISLEDASLKEEIRRRIRVAHNENTAAIRQLDRLLQDQERQELLHNIIRERRTYYIVSDSLLNLSNESPEEARAYAKAKLQPIHQRHQQYLQALSKQIKENADIRADEAVASINSSVNKYTLLLLLALASAAGAGYIMRYVFKKLKQENEYLNTEIEERKKLEYALDEQQREYKMLFNRNPIPMWIYDQKTFIILEVNRAAEQEYGYSEAEFLNMTVLDLRPEEDVAKFRDSLREAGKTNDALSAKSVHKRKDGSVFQVEVRSHSLPLRAELQPRLVVAVNIQEREQALEQLKQNEEQLREVSSSVPGAVFQYQMEQDGSFSFPYISDGIYDICGVRPEEVYREPMLLYKNLHPDDMAGVERTTAASYNNLTPWEHELRVWQPESKKYMWVRGHSLPSCRGKGTVVWNGTFIDITNQKETQEQLKRNEANLRALLDSSSQAIYLLDDALKVISFNKEAAADVWKYLLKKLEPGQSMLEYISSTKVNSTKKCHARAMQGETIVFEAGHGEFWHEITYQPVTSEENHILAVALTIRNISEQKISMETIRRNELQLARAQQLAKLGSWEYHVRQGMLTWSEGTFAVYRKKKDSFAPSLHNMLALIHPEDRNKVKANYLKAIETKSMLNFEHRIILPGGKEANVMEVAEVTCDEDGEVIKLSGTVQDITERKKAEQEVTGAKNLLQTTIENIPEIIFTLNPALSIIYISPQCKQITGYTEEAFLGKPETWLKVIHPEDQKPLMQEVLPLILSGQPKEYEMRLVDSSGKLRWLLLRMSPGLDQEGKVIQVYGSASDMTEYKEAEAKQQELSEQLIKQNQNLQQFAYIVSHNLRAPIANMLGLTSIYDRNRFDAPINQKVIDNLMKSAQLLDATIHDLNDILTIRSQISSIKETIAFDCLLQNVLEILDAEITACEASVSADFSDAPEVSSIRSYAQSILLNLVSNAIKYRFPGRKLNISISTFRLNNYICLRVQDNGSGIDLEKQQDKIFGLYKRFHQGVEGKGIGLHLVKTQVELLGGKVEVHSTLHEGSTFSVYFKS</sequence>
<dbReference type="SUPFAM" id="SSF47384">
    <property type="entry name" value="Homodimeric domain of signal transducing histidine kinase"/>
    <property type="match status" value="1"/>
</dbReference>
<dbReference type="EMBL" id="QRGR01000021">
    <property type="protein sequence ID" value="RDV13705.1"/>
    <property type="molecule type" value="Genomic_DNA"/>
</dbReference>
<gene>
    <name evidence="11" type="ORF">DXT99_18235</name>
</gene>
<protein>
    <recommendedName>
        <fullName evidence="2">histidine kinase</fullName>
        <ecNumber evidence="2">2.7.13.3</ecNumber>
    </recommendedName>
</protein>
<dbReference type="InterPro" id="IPR001610">
    <property type="entry name" value="PAC"/>
</dbReference>
<keyword evidence="12" id="KW-1185">Reference proteome</keyword>
<feature type="transmembrane region" description="Helical" evidence="7">
    <location>
        <begin position="30"/>
        <end position="53"/>
    </location>
</feature>
<dbReference type="PROSITE" id="PS50109">
    <property type="entry name" value="HIS_KIN"/>
    <property type="match status" value="1"/>
</dbReference>
<dbReference type="CDD" id="cd19411">
    <property type="entry name" value="MCP2201-like_sensor"/>
    <property type="match status" value="1"/>
</dbReference>
<dbReference type="InterPro" id="IPR052162">
    <property type="entry name" value="Sensor_kinase/Photoreceptor"/>
</dbReference>
<dbReference type="Gene3D" id="3.30.450.20">
    <property type="entry name" value="PAS domain"/>
    <property type="match status" value="5"/>
</dbReference>
<evidence type="ECO:0000259" key="9">
    <source>
        <dbReference type="PROSITE" id="PS50112"/>
    </source>
</evidence>
<dbReference type="InterPro" id="IPR024478">
    <property type="entry name" value="HlyB_4HB_MCP"/>
</dbReference>
<dbReference type="InterPro" id="IPR013767">
    <property type="entry name" value="PAS_fold"/>
</dbReference>
<name>A0A3D8L8H5_9BACT</name>
<dbReference type="Pfam" id="PF00989">
    <property type="entry name" value="PAS"/>
    <property type="match status" value="1"/>
</dbReference>
<dbReference type="PROSITE" id="PS50112">
    <property type="entry name" value="PAS"/>
    <property type="match status" value="3"/>
</dbReference>
<dbReference type="InterPro" id="IPR013655">
    <property type="entry name" value="PAS_fold_3"/>
</dbReference>
<feature type="domain" description="PAC" evidence="10">
    <location>
        <begin position="842"/>
        <end position="894"/>
    </location>
</feature>
<dbReference type="InterPro" id="IPR004358">
    <property type="entry name" value="Sig_transdc_His_kin-like_C"/>
</dbReference>
<feature type="domain" description="PAC" evidence="10">
    <location>
        <begin position="714"/>
        <end position="766"/>
    </location>
</feature>
<dbReference type="PANTHER" id="PTHR43304:SF1">
    <property type="entry name" value="PAC DOMAIN-CONTAINING PROTEIN"/>
    <property type="match status" value="1"/>
</dbReference>
<feature type="coiled-coil region" evidence="6">
    <location>
        <begin position="368"/>
        <end position="395"/>
    </location>
</feature>
<keyword evidence="7" id="KW-1133">Transmembrane helix</keyword>
<dbReference type="GO" id="GO:0006355">
    <property type="term" value="P:regulation of DNA-templated transcription"/>
    <property type="evidence" value="ECO:0007669"/>
    <property type="project" value="InterPro"/>
</dbReference>
<dbReference type="OrthoDB" id="9766459at2"/>
<dbReference type="SUPFAM" id="SSF55785">
    <property type="entry name" value="PYP-like sensor domain (PAS domain)"/>
    <property type="match status" value="5"/>
</dbReference>
<dbReference type="GO" id="GO:0000155">
    <property type="term" value="F:phosphorelay sensor kinase activity"/>
    <property type="evidence" value="ECO:0007669"/>
    <property type="project" value="InterPro"/>
</dbReference>
<dbReference type="CDD" id="cd00130">
    <property type="entry name" value="PAS"/>
    <property type="match status" value="3"/>
</dbReference>
<dbReference type="PANTHER" id="PTHR43304">
    <property type="entry name" value="PHYTOCHROME-LIKE PROTEIN CPH1"/>
    <property type="match status" value="1"/>
</dbReference>
<evidence type="ECO:0000256" key="4">
    <source>
        <dbReference type="ARBA" id="ARBA00022679"/>
    </source>
</evidence>
<dbReference type="SMART" id="SM00387">
    <property type="entry name" value="HATPase_c"/>
    <property type="match status" value="1"/>
</dbReference>
<evidence type="ECO:0000256" key="3">
    <source>
        <dbReference type="ARBA" id="ARBA00022553"/>
    </source>
</evidence>
<dbReference type="InterPro" id="IPR036890">
    <property type="entry name" value="HATPase_C_sf"/>
</dbReference>
<dbReference type="InterPro" id="IPR035965">
    <property type="entry name" value="PAS-like_dom_sf"/>
</dbReference>
<dbReference type="Pfam" id="PF08447">
    <property type="entry name" value="PAS_3"/>
    <property type="match status" value="3"/>
</dbReference>
<keyword evidence="5" id="KW-0418">Kinase</keyword>
<evidence type="ECO:0000313" key="11">
    <source>
        <dbReference type="EMBL" id="RDV13705.1"/>
    </source>
</evidence>
<dbReference type="Proteomes" id="UP000256708">
    <property type="component" value="Unassembled WGS sequence"/>
</dbReference>
<keyword evidence="3" id="KW-0597">Phosphoprotein</keyword>
<dbReference type="Pfam" id="PF12729">
    <property type="entry name" value="4HB_MCP_1"/>
    <property type="match status" value="1"/>
</dbReference>
<dbReference type="NCBIfam" id="TIGR00229">
    <property type="entry name" value="sensory_box"/>
    <property type="match status" value="3"/>
</dbReference>
<dbReference type="EC" id="2.7.13.3" evidence="2"/>
<dbReference type="InterPro" id="IPR036097">
    <property type="entry name" value="HisK_dim/P_sf"/>
</dbReference>
<dbReference type="Gene3D" id="1.10.287.130">
    <property type="match status" value="1"/>
</dbReference>
<feature type="domain" description="PAS" evidence="9">
    <location>
        <begin position="259"/>
        <end position="330"/>
    </location>
</feature>
<keyword evidence="7" id="KW-0812">Transmembrane</keyword>
<evidence type="ECO:0000259" key="8">
    <source>
        <dbReference type="PROSITE" id="PS50109"/>
    </source>
</evidence>
<dbReference type="PROSITE" id="PS50113">
    <property type="entry name" value="PAC"/>
    <property type="match status" value="2"/>
</dbReference>
<accession>A0A3D8L8H5</accession>
<dbReference type="PRINTS" id="PR00344">
    <property type="entry name" value="BCTRLSENSOR"/>
</dbReference>
<evidence type="ECO:0000259" key="10">
    <source>
        <dbReference type="PROSITE" id="PS50113"/>
    </source>
</evidence>
<dbReference type="InterPro" id="IPR000014">
    <property type="entry name" value="PAS"/>
</dbReference>
<dbReference type="InterPro" id="IPR005467">
    <property type="entry name" value="His_kinase_dom"/>
</dbReference>
<reference evidence="12" key="1">
    <citation type="submission" date="2018-08" db="EMBL/GenBank/DDBJ databases">
        <authorList>
            <person name="Liu Z.-W."/>
            <person name="Du Z.-J."/>
        </authorList>
    </citation>
    <scope>NUCLEOTIDE SEQUENCE [LARGE SCALE GENOMIC DNA]</scope>
    <source>
        <strain evidence="12">H4X</strain>
    </source>
</reference>
<proteinExistence type="predicted"/>
<dbReference type="AlphaFoldDB" id="A0A3D8L8H5"/>
<evidence type="ECO:0000256" key="6">
    <source>
        <dbReference type="SAM" id="Coils"/>
    </source>
</evidence>
<dbReference type="InterPro" id="IPR003661">
    <property type="entry name" value="HisK_dim/P_dom"/>
</dbReference>
<dbReference type="Gene3D" id="2.10.70.100">
    <property type="match status" value="1"/>
</dbReference>
<evidence type="ECO:0000256" key="7">
    <source>
        <dbReference type="SAM" id="Phobius"/>
    </source>
</evidence>
<keyword evidence="7" id="KW-0472">Membrane</keyword>
<dbReference type="InterPro" id="IPR003594">
    <property type="entry name" value="HATPase_dom"/>
</dbReference>
<dbReference type="InterPro" id="IPR000700">
    <property type="entry name" value="PAS-assoc_C"/>
</dbReference>
<keyword evidence="6" id="KW-0175">Coiled coil</keyword>
<feature type="coiled-coil region" evidence="6">
    <location>
        <begin position="232"/>
        <end position="269"/>
    </location>
</feature>
<dbReference type="InterPro" id="IPR047347">
    <property type="entry name" value="YvaQ-like_sensor"/>
</dbReference>
<dbReference type="CDD" id="cd00082">
    <property type="entry name" value="HisKA"/>
    <property type="match status" value="1"/>
</dbReference>
<dbReference type="Gene3D" id="3.30.565.10">
    <property type="entry name" value="Histidine kinase-like ATPase, C-terminal domain"/>
    <property type="match status" value="1"/>
</dbReference>
<keyword evidence="4" id="KW-0808">Transferase</keyword>
<dbReference type="Pfam" id="PF02518">
    <property type="entry name" value="HATPase_c"/>
    <property type="match status" value="1"/>
</dbReference>
<evidence type="ECO:0000256" key="2">
    <source>
        <dbReference type="ARBA" id="ARBA00012438"/>
    </source>
</evidence>
<comment type="catalytic activity">
    <reaction evidence="1">
        <text>ATP + protein L-histidine = ADP + protein N-phospho-L-histidine.</text>
        <dbReference type="EC" id="2.7.13.3"/>
    </reaction>
</comment>
<dbReference type="SMART" id="SM00086">
    <property type="entry name" value="PAC"/>
    <property type="match status" value="4"/>
</dbReference>
<evidence type="ECO:0000313" key="12">
    <source>
        <dbReference type="Proteomes" id="UP000256708"/>
    </source>
</evidence>
<dbReference type="SMART" id="SM00388">
    <property type="entry name" value="HisKA"/>
    <property type="match status" value="1"/>
</dbReference>
<dbReference type="SUPFAM" id="SSF55874">
    <property type="entry name" value="ATPase domain of HSP90 chaperone/DNA topoisomerase II/histidine kinase"/>
    <property type="match status" value="1"/>
</dbReference>
<comment type="caution">
    <text evidence="11">The sequence shown here is derived from an EMBL/GenBank/DDBJ whole genome shotgun (WGS) entry which is preliminary data.</text>
</comment>
<organism evidence="11 12">
    <name type="scientific">Pontibacter diazotrophicus</name>
    <dbReference type="NCBI Taxonomy" id="1400979"/>
    <lineage>
        <taxon>Bacteria</taxon>
        <taxon>Pseudomonadati</taxon>
        <taxon>Bacteroidota</taxon>
        <taxon>Cytophagia</taxon>
        <taxon>Cytophagales</taxon>
        <taxon>Hymenobacteraceae</taxon>
        <taxon>Pontibacter</taxon>
    </lineage>
</organism>
<dbReference type="SMART" id="SM00091">
    <property type="entry name" value="PAS"/>
    <property type="match status" value="5"/>
</dbReference>
<dbReference type="RefSeq" id="WP_115567014.1">
    <property type="nucleotide sequence ID" value="NZ_QRGR01000021.1"/>
</dbReference>
<evidence type="ECO:0000256" key="1">
    <source>
        <dbReference type="ARBA" id="ARBA00000085"/>
    </source>
</evidence>